<dbReference type="EMBL" id="CM042886">
    <property type="protein sequence ID" value="KAI4342918.1"/>
    <property type="molecule type" value="Genomic_DNA"/>
</dbReference>
<gene>
    <name evidence="1" type="ORF">MLD38_027481</name>
</gene>
<evidence type="ECO:0000313" key="1">
    <source>
        <dbReference type="EMBL" id="KAI4342918.1"/>
    </source>
</evidence>
<name>A0ACB9P387_9MYRT</name>
<comment type="caution">
    <text evidence="1">The sequence shown here is derived from an EMBL/GenBank/DDBJ whole genome shotgun (WGS) entry which is preliminary data.</text>
</comment>
<dbReference type="Proteomes" id="UP001057402">
    <property type="component" value="Chromosome 7"/>
</dbReference>
<accession>A0ACB9P387</accession>
<organism evidence="1 2">
    <name type="scientific">Melastoma candidum</name>
    <dbReference type="NCBI Taxonomy" id="119954"/>
    <lineage>
        <taxon>Eukaryota</taxon>
        <taxon>Viridiplantae</taxon>
        <taxon>Streptophyta</taxon>
        <taxon>Embryophyta</taxon>
        <taxon>Tracheophyta</taxon>
        <taxon>Spermatophyta</taxon>
        <taxon>Magnoliopsida</taxon>
        <taxon>eudicotyledons</taxon>
        <taxon>Gunneridae</taxon>
        <taxon>Pentapetalae</taxon>
        <taxon>rosids</taxon>
        <taxon>malvids</taxon>
        <taxon>Myrtales</taxon>
        <taxon>Melastomataceae</taxon>
        <taxon>Melastomatoideae</taxon>
        <taxon>Melastomateae</taxon>
        <taxon>Melastoma</taxon>
    </lineage>
</organism>
<protein>
    <submittedName>
        <fullName evidence="1">Uncharacterized protein</fullName>
    </submittedName>
</protein>
<reference evidence="2" key="1">
    <citation type="journal article" date="2023" name="Front. Plant Sci.">
        <title>Chromosomal-level genome assembly of Melastoma candidum provides insights into trichome evolution.</title>
        <authorList>
            <person name="Zhong Y."/>
            <person name="Wu W."/>
            <person name="Sun C."/>
            <person name="Zou P."/>
            <person name="Liu Y."/>
            <person name="Dai S."/>
            <person name="Zhou R."/>
        </authorList>
    </citation>
    <scope>NUCLEOTIDE SEQUENCE [LARGE SCALE GENOMIC DNA]</scope>
</reference>
<proteinExistence type="predicted"/>
<keyword evidence="2" id="KW-1185">Reference proteome</keyword>
<evidence type="ECO:0000313" key="2">
    <source>
        <dbReference type="Proteomes" id="UP001057402"/>
    </source>
</evidence>
<sequence>MPLPRPSAYSKLDKEDPEETSHRRALFLIYKTMEEADSITRPRPPCLFFRMSLRREKLRIGKRLRKLRKGISSMFLGDRNKDIAKVAKAAWIRFLGRKDEKMAVIPQLLV</sequence>